<dbReference type="PANTHER" id="PTHR42943">
    <property type="entry name" value="GLUTATHIONE S-TRANSFERASE KAPPA"/>
    <property type="match status" value="1"/>
</dbReference>
<dbReference type="STRING" id="1177982.SAMN04489711_10892"/>
<accession>A0A1I2ERW1</accession>
<dbReference type="PIRSF" id="PIRSF006386">
    <property type="entry name" value="HCCAis_GSTk"/>
    <property type="match status" value="1"/>
</dbReference>
<dbReference type="Proteomes" id="UP000199119">
    <property type="component" value="Unassembled WGS sequence"/>
</dbReference>
<dbReference type="GO" id="GO:0004602">
    <property type="term" value="F:glutathione peroxidase activity"/>
    <property type="evidence" value="ECO:0007669"/>
    <property type="project" value="TreeGrafter"/>
</dbReference>
<dbReference type="RefSeq" id="WP_092939915.1">
    <property type="nucleotide sequence ID" value="NZ_FONX01000008.1"/>
</dbReference>
<dbReference type="InterPro" id="IPR051924">
    <property type="entry name" value="GST_Kappa/NadH"/>
</dbReference>
<dbReference type="InterPro" id="IPR014440">
    <property type="entry name" value="HCCAis_GSTk"/>
</dbReference>
<dbReference type="OrthoDB" id="8560325at2"/>
<keyword evidence="1 4" id="KW-0413">Isomerase</keyword>
<dbReference type="PANTHER" id="PTHR42943:SF2">
    <property type="entry name" value="GLUTATHIONE S-TRANSFERASE KAPPA 1"/>
    <property type="match status" value="1"/>
</dbReference>
<evidence type="ECO:0000256" key="2">
    <source>
        <dbReference type="PIRSR" id="PIRSR006386-1"/>
    </source>
</evidence>
<organism evidence="4 5">
    <name type="scientific">Paracidovorax wautersii</name>
    <dbReference type="NCBI Taxonomy" id="1177982"/>
    <lineage>
        <taxon>Bacteria</taxon>
        <taxon>Pseudomonadati</taxon>
        <taxon>Pseudomonadota</taxon>
        <taxon>Betaproteobacteria</taxon>
        <taxon>Burkholderiales</taxon>
        <taxon>Comamonadaceae</taxon>
        <taxon>Paracidovorax</taxon>
    </lineage>
</organism>
<dbReference type="EC" id="5.99.1.4" evidence="1"/>
<dbReference type="GO" id="GO:0006749">
    <property type="term" value="P:glutathione metabolic process"/>
    <property type="evidence" value="ECO:0007669"/>
    <property type="project" value="TreeGrafter"/>
</dbReference>
<keyword evidence="5" id="KW-1185">Reference proteome</keyword>
<reference evidence="5" key="1">
    <citation type="submission" date="2016-10" db="EMBL/GenBank/DDBJ databases">
        <authorList>
            <person name="Varghese N."/>
            <person name="Submissions S."/>
        </authorList>
    </citation>
    <scope>NUCLEOTIDE SEQUENCE [LARGE SCALE GENOMIC DNA]</scope>
    <source>
        <strain evidence="5">DSM 27981</strain>
    </source>
</reference>
<dbReference type="GO" id="GO:0004364">
    <property type="term" value="F:glutathione transferase activity"/>
    <property type="evidence" value="ECO:0007669"/>
    <property type="project" value="TreeGrafter"/>
</dbReference>
<evidence type="ECO:0000256" key="1">
    <source>
        <dbReference type="PIRNR" id="PIRNR006386"/>
    </source>
</evidence>
<dbReference type="EMBL" id="FONX01000008">
    <property type="protein sequence ID" value="SFE95864.1"/>
    <property type="molecule type" value="Genomic_DNA"/>
</dbReference>
<proteinExistence type="inferred from homology"/>
<comment type="catalytic activity">
    <reaction evidence="1">
        <text>2-hydroxychromene-2-carboxylate = (3E)-4-(2-hydroxyphenyl)-2-oxobut-3-enoate</text>
        <dbReference type="Rhea" id="RHEA:27401"/>
        <dbReference type="ChEBI" id="CHEBI:59350"/>
        <dbReference type="ChEBI" id="CHEBI:59353"/>
        <dbReference type="EC" id="5.99.1.4"/>
    </reaction>
</comment>
<evidence type="ECO:0000313" key="4">
    <source>
        <dbReference type="EMBL" id="SFE95864.1"/>
    </source>
</evidence>
<evidence type="ECO:0000259" key="3">
    <source>
        <dbReference type="Pfam" id="PF01323"/>
    </source>
</evidence>
<dbReference type="Pfam" id="PF01323">
    <property type="entry name" value="DSBA"/>
    <property type="match status" value="1"/>
</dbReference>
<evidence type="ECO:0000313" key="5">
    <source>
        <dbReference type="Proteomes" id="UP000199119"/>
    </source>
</evidence>
<comment type="similarity">
    <text evidence="1">Belongs to the GST superfamily. NadH family.</text>
</comment>
<dbReference type="GO" id="GO:0018845">
    <property type="term" value="F:2-hydroxychromene-2-carboxylate isomerase activity"/>
    <property type="evidence" value="ECO:0007669"/>
    <property type="project" value="UniProtKB-UniRule"/>
</dbReference>
<name>A0A1I2ERW1_9BURK</name>
<dbReference type="InterPro" id="IPR001853">
    <property type="entry name" value="DSBA-like_thioredoxin_dom"/>
</dbReference>
<dbReference type="InterPro" id="IPR036249">
    <property type="entry name" value="Thioredoxin-like_sf"/>
</dbReference>
<feature type="active site" description="Nucleophile" evidence="2">
    <location>
        <position position="12"/>
    </location>
</feature>
<sequence length="224" mass="24097">MHQITCYLDFVSPYAWLAFDALPRALQGLSYEVRYRPVLLGALLHQHANPGPAGVPPKREWTFRHASWLGQAQGCGLDLPANHPFNPLPLLRLALACSDDGCINRFVAGTVLRHVWLGGHDALDPARLEALQAELQSQLRPDPGGQGAAAKALLRANTDEAMARGVFGVPSFLVGERLFWGLDSLPMLRACLEGTDPWFDGPAWDASAQVPSGLPGHAAGAAAR</sequence>
<feature type="domain" description="DSBA-like thioredoxin" evidence="3">
    <location>
        <begin position="3"/>
        <end position="190"/>
    </location>
</feature>
<dbReference type="Gene3D" id="3.40.30.10">
    <property type="entry name" value="Glutaredoxin"/>
    <property type="match status" value="1"/>
</dbReference>
<gene>
    <name evidence="4" type="ORF">SAMN04489711_10892</name>
</gene>
<dbReference type="SUPFAM" id="SSF52833">
    <property type="entry name" value="Thioredoxin-like"/>
    <property type="match status" value="1"/>
</dbReference>
<dbReference type="AlphaFoldDB" id="A0A1I2ERW1"/>
<protein>
    <recommendedName>
        <fullName evidence="1">2-hydroxychromene-2-carboxylate isomerase</fullName>
        <ecNumber evidence="1">5.99.1.4</ecNumber>
    </recommendedName>
</protein>